<name>A0ABT8N9Q3_9BACL</name>
<proteinExistence type="predicted"/>
<evidence type="ECO:0000313" key="2">
    <source>
        <dbReference type="EMBL" id="MDN7244614.1"/>
    </source>
</evidence>
<reference evidence="2 3" key="1">
    <citation type="submission" date="2023-07" db="EMBL/GenBank/DDBJ databases">
        <title>Novel species in genus Planococcus.</title>
        <authorList>
            <person name="Ning S."/>
        </authorList>
    </citation>
    <scope>NUCLEOTIDE SEQUENCE [LARGE SCALE GENOMIC DNA]</scope>
    <source>
        <strain evidence="2 3">N017</strain>
    </source>
</reference>
<keyword evidence="3" id="KW-1185">Reference proteome</keyword>
<dbReference type="PANTHER" id="PTHR42678:SF34">
    <property type="entry name" value="OS04G0183300 PROTEIN"/>
    <property type="match status" value="1"/>
</dbReference>
<dbReference type="SUPFAM" id="SSF75304">
    <property type="entry name" value="Amidase signature (AS) enzymes"/>
    <property type="match status" value="1"/>
</dbReference>
<dbReference type="PANTHER" id="PTHR42678">
    <property type="entry name" value="AMIDASE"/>
    <property type="match status" value="1"/>
</dbReference>
<sequence length="483" mass="51352">MEKIAFEIEEATISQIQQAFEEQLLTSVELVQAYLDRIEKYDKNGPKINSVLSINPDALKIAAELDSMRGQEGQGPLYGIPVLLKDNIDTTDNMPTTAGAIVLKDNFAVEDALVAAQLRQAGAIILGKVNMSEWAYFMTENVPSGYSGLGGQVLNPYGVDVFEAGSVGGSSSGTGASIASNFAVVGIGTETSGSILSPASANSLVGIKPTVGLVSRTGIIPIAESQDTAGPMARTVADAAITLGILTGVDERDPATLRSVGVGLTDYTAHLKKDGLQGARIGVDISFLNDKEPEERAIMEGAIADMKAQGAIVEKVAIPVQEFQSGVLWYEFKRGINDYLSKTPDAVPVKSLADVIEFNKQESAVRMKFGQVELERSLALSEDPADPTYLEHRATDLRTSAAEGIDVVMAEHNLDALLFQNNRGAAMPAKAGYPSITVPAGYTSEGRPVGVTFSGLAFSEPRLIELAYAYEQATQNRVAPKFE</sequence>
<dbReference type="InterPro" id="IPR036928">
    <property type="entry name" value="AS_sf"/>
</dbReference>
<accession>A0ABT8N9Q3</accession>
<organism evidence="2 3">
    <name type="scientific">Planococcus shenhongbingii</name>
    <dbReference type="NCBI Taxonomy" id="3058398"/>
    <lineage>
        <taxon>Bacteria</taxon>
        <taxon>Bacillati</taxon>
        <taxon>Bacillota</taxon>
        <taxon>Bacilli</taxon>
        <taxon>Bacillales</taxon>
        <taxon>Caryophanaceae</taxon>
        <taxon>Planococcus</taxon>
    </lineage>
</organism>
<dbReference type="Gene3D" id="3.90.1300.10">
    <property type="entry name" value="Amidase signature (AS) domain"/>
    <property type="match status" value="1"/>
</dbReference>
<protein>
    <submittedName>
        <fullName evidence="2">Amidase family protein</fullName>
    </submittedName>
</protein>
<dbReference type="InterPro" id="IPR023631">
    <property type="entry name" value="Amidase_dom"/>
</dbReference>
<dbReference type="NCBIfam" id="NF005300">
    <property type="entry name" value="PRK06828.1"/>
    <property type="match status" value="1"/>
</dbReference>
<dbReference type="RefSeq" id="WP_301855059.1">
    <property type="nucleotide sequence ID" value="NZ_JAUJWU010000001.1"/>
</dbReference>
<feature type="domain" description="Amidase" evidence="1">
    <location>
        <begin position="29"/>
        <end position="463"/>
    </location>
</feature>
<comment type="caution">
    <text evidence="2">The sequence shown here is derived from an EMBL/GenBank/DDBJ whole genome shotgun (WGS) entry which is preliminary data.</text>
</comment>
<evidence type="ECO:0000259" key="1">
    <source>
        <dbReference type="Pfam" id="PF01425"/>
    </source>
</evidence>
<evidence type="ECO:0000313" key="3">
    <source>
        <dbReference type="Proteomes" id="UP001172142"/>
    </source>
</evidence>
<dbReference type="Proteomes" id="UP001172142">
    <property type="component" value="Unassembled WGS sequence"/>
</dbReference>
<dbReference type="Pfam" id="PF01425">
    <property type="entry name" value="Amidase"/>
    <property type="match status" value="1"/>
</dbReference>
<dbReference type="EMBL" id="JAUJWU010000001">
    <property type="protein sequence ID" value="MDN7244614.1"/>
    <property type="molecule type" value="Genomic_DNA"/>
</dbReference>
<gene>
    <name evidence="2" type="ORF">QWY13_03830</name>
</gene>